<dbReference type="NCBIfam" id="NF010061">
    <property type="entry name" value="PRK13538.1"/>
    <property type="match status" value="1"/>
</dbReference>
<dbReference type="SUPFAM" id="SSF52540">
    <property type="entry name" value="P-loop containing nucleoside triphosphate hydrolases"/>
    <property type="match status" value="1"/>
</dbReference>
<feature type="domain" description="ABC transporter" evidence="7">
    <location>
        <begin position="2"/>
        <end position="212"/>
    </location>
</feature>
<dbReference type="PANTHER" id="PTHR43499">
    <property type="entry name" value="ABC TRANSPORTER I FAMILY MEMBER 1"/>
    <property type="match status" value="1"/>
</dbReference>
<sequence length="212" mass="23157">MLQAHNLTCIRDERRLFSALSFGVSPGEMVQVAGPNGSGKTSLLRLLAGLARPDAGQVRWQGRDIHRQRVDYHASLLYLGHQPAVKTELTASENLSFYQRAGGQHDPIGIWQALADVALTGYEDVAVAQLSAGQQRRVALARLWISQARLWILDEPLTAIDKQGVQRLMALLSRHLARGGMAVLTTHQDFPGDMVAMRRIELDGQGAVACSG</sequence>
<accession>A0A5J5FTM2</accession>
<dbReference type="Gene3D" id="3.40.50.300">
    <property type="entry name" value="P-loop containing nucleotide triphosphate hydrolases"/>
    <property type="match status" value="1"/>
</dbReference>
<dbReference type="PANTHER" id="PTHR43499:SF1">
    <property type="entry name" value="ABC TRANSPORTER I FAMILY MEMBER 1"/>
    <property type="match status" value="1"/>
</dbReference>
<evidence type="ECO:0000313" key="9">
    <source>
        <dbReference type="Proteomes" id="UP000335415"/>
    </source>
</evidence>
<dbReference type="Pfam" id="PF00005">
    <property type="entry name" value="ABC_tran"/>
    <property type="match status" value="1"/>
</dbReference>
<evidence type="ECO:0000256" key="5">
    <source>
        <dbReference type="ARBA" id="ARBA00022967"/>
    </source>
</evidence>
<dbReference type="InterPro" id="IPR005895">
    <property type="entry name" value="ABC_transptr_haem_export_CcmA"/>
</dbReference>
<evidence type="ECO:0000313" key="8">
    <source>
        <dbReference type="EMBL" id="KAA8996935.1"/>
    </source>
</evidence>
<name>A0A5J5FTM2_9GAMM</name>
<dbReference type="InterPro" id="IPR027417">
    <property type="entry name" value="P-loop_NTPase"/>
</dbReference>
<keyword evidence="9" id="KW-1185">Reference proteome</keyword>
<dbReference type="GO" id="GO:0016887">
    <property type="term" value="F:ATP hydrolysis activity"/>
    <property type="evidence" value="ECO:0007669"/>
    <property type="project" value="InterPro"/>
</dbReference>
<keyword evidence="5" id="KW-1278">Translocase</keyword>
<dbReference type="InterPro" id="IPR003593">
    <property type="entry name" value="AAA+_ATPase"/>
</dbReference>
<organism evidence="8 9">
    <name type="scientific">Affinibrenneria salicis</name>
    <dbReference type="NCBI Taxonomy" id="2590031"/>
    <lineage>
        <taxon>Bacteria</taxon>
        <taxon>Pseudomonadati</taxon>
        <taxon>Pseudomonadota</taxon>
        <taxon>Gammaproteobacteria</taxon>
        <taxon>Enterobacterales</taxon>
        <taxon>Pectobacteriaceae</taxon>
        <taxon>Affinibrenneria</taxon>
    </lineage>
</organism>
<dbReference type="GO" id="GO:0005524">
    <property type="term" value="F:ATP binding"/>
    <property type="evidence" value="ECO:0007669"/>
    <property type="project" value="UniProtKB-KW"/>
</dbReference>
<evidence type="ECO:0000256" key="6">
    <source>
        <dbReference type="ARBA" id="ARBA00023136"/>
    </source>
</evidence>
<proteinExistence type="predicted"/>
<dbReference type="Proteomes" id="UP000335415">
    <property type="component" value="Unassembled WGS sequence"/>
</dbReference>
<evidence type="ECO:0000256" key="3">
    <source>
        <dbReference type="ARBA" id="ARBA00022748"/>
    </source>
</evidence>
<evidence type="ECO:0000256" key="2">
    <source>
        <dbReference type="ARBA" id="ARBA00022741"/>
    </source>
</evidence>
<evidence type="ECO:0000259" key="7">
    <source>
        <dbReference type="PROSITE" id="PS50893"/>
    </source>
</evidence>
<dbReference type="OrthoDB" id="9800654at2"/>
<dbReference type="RefSeq" id="WP_150436735.1">
    <property type="nucleotide sequence ID" value="NZ_VYKJ01000012.1"/>
</dbReference>
<dbReference type="InterPro" id="IPR003439">
    <property type="entry name" value="ABC_transporter-like_ATP-bd"/>
</dbReference>
<dbReference type="InterPro" id="IPR017871">
    <property type="entry name" value="ABC_transporter-like_CS"/>
</dbReference>
<reference evidence="8 9" key="1">
    <citation type="submission" date="2019-09" db="EMBL/GenBank/DDBJ databases">
        <authorList>
            <person name="Li Y."/>
        </authorList>
    </citation>
    <scope>NUCLEOTIDE SEQUENCE [LARGE SCALE GENOMIC DNA]</scope>
    <source>
        <strain evidence="8 9">L3-3HA</strain>
    </source>
</reference>
<keyword evidence="4" id="KW-0067">ATP-binding</keyword>
<evidence type="ECO:0000256" key="4">
    <source>
        <dbReference type="ARBA" id="ARBA00022840"/>
    </source>
</evidence>
<dbReference type="AlphaFoldDB" id="A0A5J5FTM2"/>
<dbReference type="PROSITE" id="PS50893">
    <property type="entry name" value="ABC_TRANSPORTER_2"/>
    <property type="match status" value="1"/>
</dbReference>
<dbReference type="GO" id="GO:0022857">
    <property type="term" value="F:transmembrane transporter activity"/>
    <property type="evidence" value="ECO:0007669"/>
    <property type="project" value="InterPro"/>
</dbReference>
<keyword evidence="3" id="KW-0201">Cytochrome c-type biogenesis</keyword>
<keyword evidence="2" id="KW-0547">Nucleotide-binding</keyword>
<evidence type="ECO:0000256" key="1">
    <source>
        <dbReference type="ARBA" id="ARBA00022448"/>
    </source>
</evidence>
<dbReference type="PROSITE" id="PS00211">
    <property type="entry name" value="ABC_TRANSPORTER_1"/>
    <property type="match status" value="1"/>
</dbReference>
<dbReference type="NCBIfam" id="TIGR01189">
    <property type="entry name" value="ccmA"/>
    <property type="match status" value="1"/>
</dbReference>
<gene>
    <name evidence="8" type="primary">ccmA</name>
    <name evidence="8" type="ORF">FJU30_19975</name>
</gene>
<dbReference type="SMART" id="SM00382">
    <property type="entry name" value="AAA"/>
    <property type="match status" value="1"/>
</dbReference>
<keyword evidence="6" id="KW-0472">Membrane</keyword>
<comment type="caution">
    <text evidence="8">The sequence shown here is derived from an EMBL/GenBank/DDBJ whole genome shotgun (WGS) entry which is preliminary data.</text>
</comment>
<dbReference type="EMBL" id="VYKJ01000012">
    <property type="protein sequence ID" value="KAA8996935.1"/>
    <property type="molecule type" value="Genomic_DNA"/>
</dbReference>
<dbReference type="GO" id="GO:0017004">
    <property type="term" value="P:cytochrome complex assembly"/>
    <property type="evidence" value="ECO:0007669"/>
    <property type="project" value="UniProtKB-KW"/>
</dbReference>
<keyword evidence="1" id="KW-0813">Transport</keyword>
<protein>
    <submittedName>
        <fullName evidence="8">Cytochrome c biogenesis heme-transporting ATPase CcmA</fullName>
    </submittedName>
</protein>